<name>A0ABU2T0L0_9ACTN</name>
<accession>A0ABU2T0L0</accession>
<sequence length="104" mass="11583">MRTARTLFASAVITAAFAVGAPTATASPAAVDGTTVSATSAHHGDHGRHWRGDRDRYRDHDHGRFCHHWHGRHHHMCRHHHHSHHYRSVGGMHTRGGARVDVGR</sequence>
<evidence type="ECO:0000313" key="3">
    <source>
        <dbReference type="Proteomes" id="UP001180551"/>
    </source>
</evidence>
<dbReference type="RefSeq" id="WP_311622190.1">
    <property type="nucleotide sequence ID" value="NZ_JAVRFE010000003.1"/>
</dbReference>
<protein>
    <submittedName>
        <fullName evidence="2">Uncharacterized protein</fullName>
    </submittedName>
</protein>
<proteinExistence type="predicted"/>
<evidence type="ECO:0000313" key="2">
    <source>
        <dbReference type="EMBL" id="MDT0454761.1"/>
    </source>
</evidence>
<comment type="caution">
    <text evidence="2">The sequence shown here is derived from an EMBL/GenBank/DDBJ whole genome shotgun (WGS) entry which is preliminary data.</text>
</comment>
<organism evidence="2 3">
    <name type="scientific">Streptomyces mooreae</name>
    <dbReference type="NCBI Taxonomy" id="3075523"/>
    <lineage>
        <taxon>Bacteria</taxon>
        <taxon>Bacillati</taxon>
        <taxon>Actinomycetota</taxon>
        <taxon>Actinomycetes</taxon>
        <taxon>Kitasatosporales</taxon>
        <taxon>Streptomycetaceae</taxon>
        <taxon>Streptomyces</taxon>
    </lineage>
</organism>
<reference evidence="2" key="1">
    <citation type="submission" date="2024-05" db="EMBL/GenBank/DDBJ databases">
        <title>30 novel species of actinomycetes from the DSMZ collection.</title>
        <authorList>
            <person name="Nouioui I."/>
        </authorList>
    </citation>
    <scope>NUCLEOTIDE SEQUENCE</scope>
    <source>
        <strain evidence="2">DSM 41527</strain>
    </source>
</reference>
<dbReference type="Proteomes" id="UP001180551">
    <property type="component" value="Unassembled WGS sequence"/>
</dbReference>
<feature type="chain" id="PRO_5046904471" evidence="1">
    <location>
        <begin position="27"/>
        <end position="104"/>
    </location>
</feature>
<evidence type="ECO:0000256" key="1">
    <source>
        <dbReference type="SAM" id="SignalP"/>
    </source>
</evidence>
<keyword evidence="1" id="KW-0732">Signal</keyword>
<dbReference type="EMBL" id="JAVRFE010000003">
    <property type="protein sequence ID" value="MDT0454761.1"/>
    <property type="molecule type" value="Genomic_DNA"/>
</dbReference>
<keyword evidence="3" id="KW-1185">Reference proteome</keyword>
<feature type="signal peptide" evidence="1">
    <location>
        <begin position="1"/>
        <end position="26"/>
    </location>
</feature>
<gene>
    <name evidence="2" type="ORF">RM550_03265</name>
</gene>